<feature type="signal peptide" evidence="2">
    <location>
        <begin position="1"/>
        <end position="20"/>
    </location>
</feature>
<evidence type="ECO:0000313" key="4">
    <source>
        <dbReference type="EMBL" id="KAK9774945.1"/>
    </source>
</evidence>
<dbReference type="Proteomes" id="UP001465668">
    <property type="component" value="Unassembled WGS sequence"/>
</dbReference>
<dbReference type="Gene3D" id="3.30.560.10">
    <property type="entry name" value="Glucose Oxidase, domain 3"/>
    <property type="match status" value="1"/>
</dbReference>
<sequence length="291" mass="30792">MRSWLALNLALLYLIHLAGCYQHLRHQWESRQVEFDAVADDYDYTIAGGGQSGLVVANCLSENNTDSDSTNLQLLTRYRVNEVLFGETLQATSVNIQPSGLSGDEGGFDDVFQAQSSFECLPKSHTAEQLAGFDAQRNLLADSMGRTVDAVAKLPIHGGPSLSTIGPNSQYDRDICPIKMQPGTSITTPEGLEVAVRNFTPSTICHLSGMCGMAPKNLGRVIGTDTKVYGVTGLSVVDAAVMTLISAAHLCSTGHAVAEEVGSAQRSPAMSLVAFGIAGLAGLADSLSRTL</sequence>
<evidence type="ECO:0000256" key="2">
    <source>
        <dbReference type="SAM" id="SignalP"/>
    </source>
</evidence>
<dbReference type="Gene3D" id="3.50.50.60">
    <property type="entry name" value="FAD/NAD(P)-binding domain"/>
    <property type="match status" value="2"/>
</dbReference>
<proteinExistence type="inferred from homology"/>
<keyword evidence="5" id="KW-1185">Reference proteome</keyword>
<dbReference type="SUPFAM" id="SSF51905">
    <property type="entry name" value="FAD/NAD(P)-binding domain"/>
    <property type="match status" value="1"/>
</dbReference>
<dbReference type="PANTHER" id="PTHR11552">
    <property type="entry name" value="GLUCOSE-METHANOL-CHOLINE GMC OXIDOREDUCTASE"/>
    <property type="match status" value="1"/>
</dbReference>
<evidence type="ECO:0000259" key="3">
    <source>
        <dbReference type="Pfam" id="PF05199"/>
    </source>
</evidence>
<name>A0ABR2XMA7_9PEZI</name>
<feature type="domain" description="Glucose-methanol-choline oxidoreductase C-terminal" evidence="3">
    <location>
        <begin position="179"/>
        <end position="258"/>
    </location>
</feature>
<organism evidence="4 5">
    <name type="scientific">Seiridium cardinale</name>
    <dbReference type="NCBI Taxonomy" id="138064"/>
    <lineage>
        <taxon>Eukaryota</taxon>
        <taxon>Fungi</taxon>
        <taxon>Dikarya</taxon>
        <taxon>Ascomycota</taxon>
        <taxon>Pezizomycotina</taxon>
        <taxon>Sordariomycetes</taxon>
        <taxon>Xylariomycetidae</taxon>
        <taxon>Amphisphaeriales</taxon>
        <taxon>Sporocadaceae</taxon>
        <taxon>Seiridium</taxon>
    </lineage>
</organism>
<comment type="caution">
    <text evidence="4">The sequence shown here is derived from an EMBL/GenBank/DDBJ whole genome shotgun (WGS) entry which is preliminary data.</text>
</comment>
<comment type="similarity">
    <text evidence="1">Belongs to the GMC oxidoreductase family.</text>
</comment>
<dbReference type="InterPro" id="IPR012132">
    <property type="entry name" value="GMC_OxRdtase"/>
</dbReference>
<dbReference type="Pfam" id="PF05199">
    <property type="entry name" value="GMC_oxred_C"/>
    <property type="match status" value="1"/>
</dbReference>
<evidence type="ECO:0000256" key="1">
    <source>
        <dbReference type="ARBA" id="ARBA00010790"/>
    </source>
</evidence>
<evidence type="ECO:0000313" key="5">
    <source>
        <dbReference type="Proteomes" id="UP001465668"/>
    </source>
</evidence>
<dbReference type="PANTHER" id="PTHR11552:SF115">
    <property type="entry name" value="DEHYDROGENASE XPTC-RELATED"/>
    <property type="match status" value="1"/>
</dbReference>
<protein>
    <submittedName>
        <fullName evidence="4">GMC oxidoreductase protein</fullName>
    </submittedName>
</protein>
<dbReference type="EMBL" id="JARVKM010000038">
    <property type="protein sequence ID" value="KAK9774945.1"/>
    <property type="molecule type" value="Genomic_DNA"/>
</dbReference>
<accession>A0ABR2XMA7</accession>
<gene>
    <name evidence="4" type="ORF">SCAR479_08500</name>
</gene>
<dbReference type="InterPro" id="IPR036188">
    <property type="entry name" value="FAD/NAD-bd_sf"/>
</dbReference>
<feature type="chain" id="PRO_5046146733" evidence="2">
    <location>
        <begin position="21"/>
        <end position="291"/>
    </location>
</feature>
<reference evidence="4 5" key="1">
    <citation type="submission" date="2024-02" db="EMBL/GenBank/DDBJ databases">
        <title>First draft genome assembly of two strains of Seiridium cardinale.</title>
        <authorList>
            <person name="Emiliani G."/>
            <person name="Scali E."/>
        </authorList>
    </citation>
    <scope>NUCLEOTIDE SEQUENCE [LARGE SCALE GENOMIC DNA]</scope>
    <source>
        <strain evidence="4 5">BM-138-000479</strain>
    </source>
</reference>
<keyword evidence="2" id="KW-0732">Signal</keyword>
<dbReference type="InterPro" id="IPR007867">
    <property type="entry name" value="GMC_OxRtase_C"/>
</dbReference>